<accession>A0A7Y8KYH1</accession>
<dbReference type="EMBL" id="VYGV01000011">
    <property type="protein sequence ID" value="NWF46123.1"/>
    <property type="molecule type" value="Genomic_DNA"/>
</dbReference>
<evidence type="ECO:0000256" key="5">
    <source>
        <dbReference type="SAM" id="Phobius"/>
    </source>
</evidence>
<evidence type="ECO:0000313" key="7">
    <source>
        <dbReference type="Proteomes" id="UP000545507"/>
    </source>
</evidence>
<feature type="transmembrane region" description="Helical" evidence="5">
    <location>
        <begin position="33"/>
        <end position="60"/>
    </location>
</feature>
<organism evidence="6 7">
    <name type="scientific">Hydrogenophaga aromaticivorans</name>
    <dbReference type="NCBI Taxonomy" id="2610898"/>
    <lineage>
        <taxon>Bacteria</taxon>
        <taxon>Pseudomonadati</taxon>
        <taxon>Pseudomonadota</taxon>
        <taxon>Betaproteobacteria</taxon>
        <taxon>Burkholderiales</taxon>
        <taxon>Comamonadaceae</taxon>
        <taxon>Hydrogenophaga</taxon>
    </lineage>
</organism>
<dbReference type="Pfam" id="PF05101">
    <property type="entry name" value="VirB3"/>
    <property type="match status" value="1"/>
</dbReference>
<evidence type="ECO:0000313" key="6">
    <source>
        <dbReference type="EMBL" id="NWF46123.1"/>
    </source>
</evidence>
<dbReference type="InterPro" id="IPR007792">
    <property type="entry name" value="T4SS_VirB3/TrbD/AvhB"/>
</dbReference>
<dbReference type="AlphaFoldDB" id="A0A7Y8KYH1"/>
<sequence>MDENASSAGLIADYPALRRPRLNAGVGTKTATMIWAITALVAVVIGLPWGLLAIPFAAVIHAGLSWFFKKDHQIMALYLVHEVVPNNLYAGNPSHGETWVSRPNGYANQIPLS</sequence>
<keyword evidence="7" id="KW-1185">Reference proteome</keyword>
<evidence type="ECO:0000256" key="1">
    <source>
        <dbReference type="ARBA" id="ARBA00004370"/>
    </source>
</evidence>
<proteinExistence type="predicted"/>
<keyword evidence="3 5" id="KW-1133">Transmembrane helix</keyword>
<evidence type="ECO:0000256" key="3">
    <source>
        <dbReference type="ARBA" id="ARBA00022989"/>
    </source>
</evidence>
<dbReference type="RefSeq" id="WP_177136028.1">
    <property type="nucleotide sequence ID" value="NZ_VYGV01000011.1"/>
</dbReference>
<reference evidence="6 7" key="1">
    <citation type="submission" date="2019-09" db="EMBL/GenBank/DDBJ databases">
        <title>Hydrogenophaga aromatica sp. nov., isolated from a para-xylene-degrading enrichment culture.</title>
        <authorList>
            <person name="Tancsics A."/>
            <person name="Banerjee S."/>
        </authorList>
    </citation>
    <scope>NUCLEOTIDE SEQUENCE [LARGE SCALE GENOMIC DNA]</scope>
    <source>
        <strain evidence="6 7">D2P1</strain>
    </source>
</reference>
<keyword evidence="4 5" id="KW-0472">Membrane</keyword>
<comment type="subcellular location">
    <subcellularLocation>
        <location evidence="1">Membrane</location>
    </subcellularLocation>
</comment>
<comment type="caution">
    <text evidence="6">The sequence shown here is derived from an EMBL/GenBank/DDBJ whole genome shotgun (WGS) entry which is preliminary data.</text>
</comment>
<dbReference type="GO" id="GO:0016020">
    <property type="term" value="C:membrane"/>
    <property type="evidence" value="ECO:0007669"/>
    <property type="project" value="UniProtKB-SubCell"/>
</dbReference>
<evidence type="ECO:0000256" key="4">
    <source>
        <dbReference type="ARBA" id="ARBA00023136"/>
    </source>
</evidence>
<protein>
    <submittedName>
        <fullName evidence="6">Uncharacterized protein</fullName>
    </submittedName>
</protein>
<evidence type="ECO:0000256" key="2">
    <source>
        <dbReference type="ARBA" id="ARBA00022692"/>
    </source>
</evidence>
<dbReference type="Proteomes" id="UP000545507">
    <property type="component" value="Unassembled WGS sequence"/>
</dbReference>
<name>A0A7Y8KYH1_9BURK</name>
<keyword evidence="2 5" id="KW-0812">Transmembrane</keyword>
<gene>
    <name evidence="6" type="ORF">F3K02_12795</name>
</gene>